<dbReference type="EMBL" id="JADILX010000094">
    <property type="protein sequence ID" value="MBO8486069.1"/>
    <property type="molecule type" value="Genomic_DNA"/>
</dbReference>
<proteinExistence type="predicted"/>
<gene>
    <name evidence="2" type="ORF">IAB78_06555</name>
</gene>
<feature type="chain" id="PRO_5039524976" description="LamG-like jellyroll fold domain-containing protein" evidence="1">
    <location>
        <begin position="16"/>
        <end position="401"/>
    </location>
</feature>
<keyword evidence="1" id="KW-0732">Signal</keyword>
<dbReference type="Pfam" id="PF13385">
    <property type="entry name" value="Laminin_G_3"/>
    <property type="match status" value="1"/>
</dbReference>
<organism evidence="2 3">
    <name type="scientific">Candidatus Cryptobacteroides excrementavium</name>
    <dbReference type="NCBI Taxonomy" id="2840759"/>
    <lineage>
        <taxon>Bacteria</taxon>
        <taxon>Pseudomonadati</taxon>
        <taxon>Bacteroidota</taxon>
        <taxon>Bacteroidia</taxon>
        <taxon>Bacteroidales</taxon>
        <taxon>Candidatus Cryptobacteroides</taxon>
    </lineage>
</organism>
<dbReference type="InterPro" id="IPR013320">
    <property type="entry name" value="ConA-like_dom_sf"/>
</dbReference>
<dbReference type="GO" id="GO:0004553">
    <property type="term" value="F:hydrolase activity, hydrolyzing O-glycosyl compounds"/>
    <property type="evidence" value="ECO:0007669"/>
    <property type="project" value="UniProtKB-ARBA"/>
</dbReference>
<accession>A0A9D9J432</accession>
<dbReference type="SUPFAM" id="SSF49899">
    <property type="entry name" value="Concanavalin A-like lectins/glucanases"/>
    <property type="match status" value="1"/>
</dbReference>
<dbReference type="Proteomes" id="UP000823750">
    <property type="component" value="Unassembled WGS sequence"/>
</dbReference>
<evidence type="ECO:0000313" key="3">
    <source>
        <dbReference type="Proteomes" id="UP000823750"/>
    </source>
</evidence>
<name>A0A9D9J432_9BACT</name>
<dbReference type="AlphaFoldDB" id="A0A9D9J432"/>
<dbReference type="Gene3D" id="2.60.120.200">
    <property type="match status" value="1"/>
</dbReference>
<dbReference type="PROSITE" id="PS51257">
    <property type="entry name" value="PROKAR_LIPOPROTEIN"/>
    <property type="match status" value="1"/>
</dbReference>
<protein>
    <recommendedName>
        <fullName evidence="4">LamG-like jellyroll fold domain-containing protein</fullName>
    </recommendedName>
</protein>
<evidence type="ECO:0000256" key="1">
    <source>
        <dbReference type="SAM" id="SignalP"/>
    </source>
</evidence>
<dbReference type="Gene3D" id="2.60.40.10">
    <property type="entry name" value="Immunoglobulins"/>
    <property type="match status" value="1"/>
</dbReference>
<evidence type="ECO:0008006" key="4">
    <source>
        <dbReference type="Google" id="ProtNLM"/>
    </source>
</evidence>
<dbReference type="InterPro" id="IPR013783">
    <property type="entry name" value="Ig-like_fold"/>
</dbReference>
<sequence length="401" mass="44294">MKKLFLLAVTLAALAACKKDDTGPGKQDSNPGTPVIEVTSSNPVELGYEAGTFSVDLSVQGGLELDGLGATIRQEGEWLSYTGAESGSSAGTAVMSFKYLANDTQEAREATVTVTYPDADPVTVSVSQDGKPEGGEDPVGERYVAYMKKHYAGTASWAKPEVMKFGKTITVEMLVKHDADFVSKTGERTQWDGDWIGSMFGIEARFLIRHGDNTDNYQEWEVVYVDAENNPINIKSSIDLPADVWTHIAVVFDGIAKTVTLYQDGKVAASDAMNENTKDIDLTETYTNPWQTDVVQQFYLGRSYDNTRDFCGMMSEVRVWNRALSGDEINADGHFYSVSPDSNGLVAYWKLDDGDGYVIRDYTSNGNNLTGYVLDDSKWDNYQGESHWSPDMQWSMVQFPE</sequence>
<feature type="signal peptide" evidence="1">
    <location>
        <begin position="1"/>
        <end position="15"/>
    </location>
</feature>
<reference evidence="2" key="2">
    <citation type="journal article" date="2021" name="PeerJ">
        <title>Extensive microbial diversity within the chicken gut microbiome revealed by metagenomics and culture.</title>
        <authorList>
            <person name="Gilroy R."/>
            <person name="Ravi A."/>
            <person name="Getino M."/>
            <person name="Pursley I."/>
            <person name="Horton D.L."/>
            <person name="Alikhan N.F."/>
            <person name="Baker D."/>
            <person name="Gharbi K."/>
            <person name="Hall N."/>
            <person name="Watson M."/>
            <person name="Adriaenssens E.M."/>
            <person name="Foster-Nyarko E."/>
            <person name="Jarju S."/>
            <person name="Secka A."/>
            <person name="Antonio M."/>
            <person name="Oren A."/>
            <person name="Chaudhuri R.R."/>
            <person name="La Ragione R."/>
            <person name="Hildebrand F."/>
            <person name="Pallen M.J."/>
        </authorList>
    </citation>
    <scope>NUCLEOTIDE SEQUENCE</scope>
    <source>
        <strain evidence="2">B2-16538</strain>
    </source>
</reference>
<evidence type="ECO:0000313" key="2">
    <source>
        <dbReference type="EMBL" id="MBO8486069.1"/>
    </source>
</evidence>
<comment type="caution">
    <text evidence="2">The sequence shown here is derived from an EMBL/GenBank/DDBJ whole genome shotgun (WGS) entry which is preliminary data.</text>
</comment>
<dbReference type="GO" id="GO:0005975">
    <property type="term" value="P:carbohydrate metabolic process"/>
    <property type="evidence" value="ECO:0007669"/>
    <property type="project" value="UniProtKB-ARBA"/>
</dbReference>
<reference evidence="2" key="1">
    <citation type="submission" date="2020-10" db="EMBL/GenBank/DDBJ databases">
        <authorList>
            <person name="Gilroy R."/>
        </authorList>
    </citation>
    <scope>NUCLEOTIDE SEQUENCE</scope>
    <source>
        <strain evidence="2">B2-16538</strain>
    </source>
</reference>